<dbReference type="PANTHER" id="PTHR11138:SF5">
    <property type="entry name" value="METHIONYL-TRNA FORMYLTRANSFERASE, MITOCHONDRIAL"/>
    <property type="match status" value="1"/>
</dbReference>
<dbReference type="Gene3D" id="3.40.50.12230">
    <property type="match status" value="1"/>
</dbReference>
<keyword evidence="4" id="KW-1185">Reference proteome</keyword>
<feature type="region of interest" description="Disordered" evidence="1">
    <location>
        <begin position="310"/>
        <end position="341"/>
    </location>
</feature>
<dbReference type="PANTHER" id="PTHR11138">
    <property type="entry name" value="METHIONYL-TRNA FORMYLTRANSFERASE"/>
    <property type="match status" value="1"/>
</dbReference>
<gene>
    <name evidence="3" type="ORF">ABUE31_11275</name>
</gene>
<dbReference type="Proteomes" id="UP001556196">
    <property type="component" value="Unassembled WGS sequence"/>
</dbReference>
<sequence>MADERPTAFTAVFFLHLSATTLATMQAWLDAGHRISAVVAYRQGRPSPLTSPRKWVTFQWRIVRMLRRHRIPLVEPESPLDWDRLRADLEAGKPDVAITYGFMRLVPQSVTSLFPLGALNFHPALLPYYRGPKPFHWLALDNAWRRHGGVTLHEMTGGFDEGPIVAQAAMADAGRVGDASGFLHDAMVRMVTEVVPRYCSGALRGWPQPPGSYPYARMDAPRPVVQPHWTRAQLASMCSVFRKRPGVTIEVSGKRVRLLAEARSLGRPTGARPSARLATVEFDLADGRVAYWRHTPLTKFLNEAVWRGGSADPPGQATPIRLGPFDRQDEAHEATAGGSGS</sequence>
<name>A0ABV3QZQ1_9HYPH</name>
<protein>
    <submittedName>
        <fullName evidence="3">Formyltransferase family protein</fullName>
    </submittedName>
</protein>
<feature type="domain" description="Formyl transferase N-terminal" evidence="2">
    <location>
        <begin position="85"/>
        <end position="170"/>
    </location>
</feature>
<organism evidence="3 4">
    <name type="scientific">Mesorhizobium marinum</name>
    <dbReference type="NCBI Taxonomy" id="3228790"/>
    <lineage>
        <taxon>Bacteria</taxon>
        <taxon>Pseudomonadati</taxon>
        <taxon>Pseudomonadota</taxon>
        <taxon>Alphaproteobacteria</taxon>
        <taxon>Hyphomicrobiales</taxon>
        <taxon>Phyllobacteriaceae</taxon>
        <taxon>Mesorhizobium</taxon>
    </lineage>
</organism>
<reference evidence="3 4" key="1">
    <citation type="submission" date="2024-06" db="EMBL/GenBank/DDBJ databases">
        <authorList>
            <person name="Tuo L."/>
        </authorList>
    </citation>
    <scope>NUCLEOTIDE SEQUENCE [LARGE SCALE GENOMIC DNA]</scope>
    <source>
        <strain evidence="3 4">ZMM04-5</strain>
    </source>
</reference>
<feature type="compositionally biased region" description="Basic and acidic residues" evidence="1">
    <location>
        <begin position="324"/>
        <end position="333"/>
    </location>
</feature>
<dbReference type="Pfam" id="PF00551">
    <property type="entry name" value="Formyl_trans_N"/>
    <property type="match status" value="1"/>
</dbReference>
<accession>A0ABV3QZQ1</accession>
<proteinExistence type="predicted"/>
<dbReference type="InterPro" id="IPR036477">
    <property type="entry name" value="Formyl_transf_N_sf"/>
</dbReference>
<evidence type="ECO:0000256" key="1">
    <source>
        <dbReference type="SAM" id="MobiDB-lite"/>
    </source>
</evidence>
<comment type="caution">
    <text evidence="3">The sequence shown here is derived from an EMBL/GenBank/DDBJ whole genome shotgun (WGS) entry which is preliminary data.</text>
</comment>
<dbReference type="SUPFAM" id="SSF53328">
    <property type="entry name" value="Formyltransferase"/>
    <property type="match status" value="1"/>
</dbReference>
<evidence type="ECO:0000313" key="3">
    <source>
        <dbReference type="EMBL" id="MEW9806564.1"/>
    </source>
</evidence>
<evidence type="ECO:0000259" key="2">
    <source>
        <dbReference type="Pfam" id="PF00551"/>
    </source>
</evidence>
<evidence type="ECO:0000313" key="4">
    <source>
        <dbReference type="Proteomes" id="UP001556196"/>
    </source>
</evidence>
<dbReference type="RefSeq" id="WP_367723699.1">
    <property type="nucleotide sequence ID" value="NZ_JBFOCI010000003.1"/>
</dbReference>
<dbReference type="EMBL" id="JBFOCI010000003">
    <property type="protein sequence ID" value="MEW9806564.1"/>
    <property type="molecule type" value="Genomic_DNA"/>
</dbReference>
<dbReference type="InterPro" id="IPR002376">
    <property type="entry name" value="Formyl_transf_N"/>
</dbReference>